<name>A0A7W5E0R7_9BACT</name>
<gene>
    <name evidence="1" type="ORF">FHS27_003817</name>
</gene>
<proteinExistence type="predicted"/>
<dbReference type="AlphaFoldDB" id="A0A7W5E0R7"/>
<evidence type="ECO:0000313" key="2">
    <source>
        <dbReference type="Proteomes" id="UP000536179"/>
    </source>
</evidence>
<dbReference type="EMBL" id="JACHXU010000013">
    <property type="protein sequence ID" value="MBB3207990.1"/>
    <property type="molecule type" value="Genomic_DNA"/>
</dbReference>
<keyword evidence="2" id="KW-1185">Reference proteome</keyword>
<accession>A0A7W5E0R7</accession>
<comment type="caution">
    <text evidence="1">The sequence shown here is derived from an EMBL/GenBank/DDBJ whole genome shotgun (WGS) entry which is preliminary data.</text>
</comment>
<protein>
    <submittedName>
        <fullName evidence="1">Uncharacterized protein</fullName>
    </submittedName>
</protein>
<reference evidence="1 2" key="1">
    <citation type="submission" date="2020-08" db="EMBL/GenBank/DDBJ databases">
        <title>Genomic Encyclopedia of Type Strains, Phase III (KMG-III): the genomes of soil and plant-associated and newly described type strains.</title>
        <authorList>
            <person name="Whitman W."/>
        </authorList>
    </citation>
    <scope>NUCLEOTIDE SEQUENCE [LARGE SCALE GENOMIC DNA]</scope>
    <source>
        <strain evidence="1 2">CECT 8075</strain>
    </source>
</reference>
<dbReference type="Proteomes" id="UP000536179">
    <property type="component" value="Unassembled WGS sequence"/>
</dbReference>
<sequence length="57" mass="6084">MAGCVKKWRGVPGDVSAFASNGCGRLFGTPFKMHLITQAGTMALITGDQDNRISELK</sequence>
<organism evidence="1 2">
    <name type="scientific">Aporhodopirellula rubra</name>
    <dbReference type="NCBI Taxonomy" id="980271"/>
    <lineage>
        <taxon>Bacteria</taxon>
        <taxon>Pseudomonadati</taxon>
        <taxon>Planctomycetota</taxon>
        <taxon>Planctomycetia</taxon>
        <taxon>Pirellulales</taxon>
        <taxon>Pirellulaceae</taxon>
        <taxon>Aporhodopirellula</taxon>
    </lineage>
</organism>
<evidence type="ECO:0000313" key="1">
    <source>
        <dbReference type="EMBL" id="MBB3207990.1"/>
    </source>
</evidence>